<gene>
    <name evidence="2" type="ORF">ADM99_12815</name>
</gene>
<comment type="caution">
    <text evidence="2">The sequence shown here is derived from an EMBL/GenBank/DDBJ whole genome shotgun (WGS) entry which is preliminary data.</text>
</comment>
<evidence type="ECO:0000313" key="3">
    <source>
        <dbReference type="Proteomes" id="UP000050430"/>
    </source>
</evidence>
<evidence type="ECO:0000313" key="2">
    <source>
        <dbReference type="EMBL" id="KPL71140.1"/>
    </source>
</evidence>
<name>A0A0P6WML7_9CHLR</name>
<keyword evidence="1" id="KW-0472">Membrane</keyword>
<feature type="transmembrane region" description="Helical" evidence="1">
    <location>
        <begin position="323"/>
        <end position="343"/>
    </location>
</feature>
<feature type="transmembrane region" description="Helical" evidence="1">
    <location>
        <begin position="31"/>
        <end position="50"/>
    </location>
</feature>
<feature type="transmembrane region" description="Helical" evidence="1">
    <location>
        <begin position="82"/>
        <end position="105"/>
    </location>
</feature>
<organism evidence="2 3">
    <name type="scientific">Leptolinea tardivitalis</name>
    <dbReference type="NCBI Taxonomy" id="229920"/>
    <lineage>
        <taxon>Bacteria</taxon>
        <taxon>Bacillati</taxon>
        <taxon>Chloroflexota</taxon>
        <taxon>Anaerolineae</taxon>
        <taxon>Anaerolineales</taxon>
        <taxon>Anaerolineaceae</taxon>
        <taxon>Leptolinea</taxon>
    </lineage>
</organism>
<feature type="transmembrane region" description="Helical" evidence="1">
    <location>
        <begin position="201"/>
        <end position="221"/>
    </location>
</feature>
<keyword evidence="1" id="KW-1133">Transmembrane helix</keyword>
<dbReference type="InterPro" id="IPR025291">
    <property type="entry name" value="DUF4153"/>
</dbReference>
<sequence>MQIKKPSRILWISIALGLCFDLLFWKKPVGISYFLFVFVLIAAGFVLAYLEGRKPAGLTWLMAGITLFFSAMIFIREEPFTTFINVLLSLIGLGLLALTFSSGLWIRYSLADMVTGIARLVSGTLAGGSSLLATSRKMEVEDHKDVDAPKKPKAISFWAIFRGVLLAFPIVFFLALLLVSADPVFSKELERILDINKFMEYAVRLAMVGIIGYLLSGVYLYSLEKSHRSDLIGMDKPWFPAFLGFTESAIVLGSVNILFAFFVVVQFKYFFGGQTNIVVDGFTYAEYARRGFGELIAVAILSLILFLGLSAVTRRESPGKQKWFTGLGLVLVCLVAVILVSSFQRLSLLEAAYGFTRSRTYSHIFMVWLGILLAAVIVLEIINYRRGFAMAALIVLVGFGATLNFINIDGFIVRANVERARAGEELDYMYFQELSTDSIPQALSEFRATNDPEVKTLLGVSMVCRSAEMEGHLDKWEWTGFNISYNTAVNVLREAAPEFKEYQLIENTEGGWRANTVKTPFGEKDCYKSYQDMD</sequence>
<feature type="transmembrane region" description="Helical" evidence="1">
    <location>
        <begin position="388"/>
        <end position="406"/>
    </location>
</feature>
<feature type="transmembrane region" description="Helical" evidence="1">
    <location>
        <begin position="364"/>
        <end position="382"/>
    </location>
</feature>
<dbReference type="Proteomes" id="UP000050430">
    <property type="component" value="Unassembled WGS sequence"/>
</dbReference>
<keyword evidence="1" id="KW-0812">Transmembrane</keyword>
<evidence type="ECO:0000256" key="1">
    <source>
        <dbReference type="SAM" id="Phobius"/>
    </source>
</evidence>
<dbReference type="AlphaFoldDB" id="A0A0P6WML7"/>
<dbReference type="PATRIC" id="fig|229920.5.peg.2886"/>
<dbReference type="RefSeq" id="WP_062422891.1">
    <property type="nucleotide sequence ID" value="NZ_BBYA01000011.1"/>
</dbReference>
<feature type="transmembrane region" description="Helical" evidence="1">
    <location>
        <begin position="241"/>
        <end position="271"/>
    </location>
</feature>
<feature type="transmembrane region" description="Helical" evidence="1">
    <location>
        <begin position="117"/>
        <end position="135"/>
    </location>
</feature>
<reference evidence="2 3" key="1">
    <citation type="submission" date="2015-07" db="EMBL/GenBank/DDBJ databases">
        <title>Genome sequence of Leptolinea tardivitalis DSM 16556.</title>
        <authorList>
            <person name="Hemp J."/>
            <person name="Ward L.M."/>
            <person name="Pace L.A."/>
            <person name="Fischer W.W."/>
        </authorList>
    </citation>
    <scope>NUCLEOTIDE SEQUENCE [LARGE SCALE GENOMIC DNA]</scope>
    <source>
        <strain evidence="2 3">YMTK-2</strain>
    </source>
</reference>
<dbReference type="EMBL" id="LGCK01000012">
    <property type="protein sequence ID" value="KPL71140.1"/>
    <property type="molecule type" value="Genomic_DNA"/>
</dbReference>
<protein>
    <submittedName>
        <fullName evidence="2">Uncharacterized protein</fullName>
    </submittedName>
</protein>
<proteinExistence type="predicted"/>
<dbReference type="STRING" id="229920.ADM99_12815"/>
<keyword evidence="3" id="KW-1185">Reference proteome</keyword>
<feature type="transmembrane region" description="Helical" evidence="1">
    <location>
        <begin position="155"/>
        <end position="180"/>
    </location>
</feature>
<feature type="transmembrane region" description="Helical" evidence="1">
    <location>
        <begin position="292"/>
        <end position="311"/>
    </location>
</feature>
<feature type="transmembrane region" description="Helical" evidence="1">
    <location>
        <begin position="9"/>
        <end position="25"/>
    </location>
</feature>
<dbReference type="OrthoDB" id="9767931at2"/>
<feature type="transmembrane region" description="Helical" evidence="1">
    <location>
        <begin position="57"/>
        <end position="76"/>
    </location>
</feature>
<dbReference type="Pfam" id="PF13687">
    <property type="entry name" value="DUF4153"/>
    <property type="match status" value="1"/>
</dbReference>
<accession>A0A0P6WML7</accession>